<keyword evidence="8" id="KW-0915">Sodium</keyword>
<evidence type="ECO:0000256" key="10">
    <source>
        <dbReference type="ARBA" id="ARBA00023136"/>
    </source>
</evidence>
<gene>
    <name evidence="14" type="primary">actP</name>
    <name evidence="14" type="ORF">GCM10011289_33790</name>
</gene>
<dbReference type="PROSITE" id="PS50283">
    <property type="entry name" value="NA_SOLUT_SYMP_3"/>
    <property type="match status" value="1"/>
</dbReference>
<keyword evidence="11" id="KW-0739">Sodium transport</keyword>
<keyword evidence="7 13" id="KW-1133">Transmembrane helix</keyword>
<dbReference type="GO" id="GO:0005886">
    <property type="term" value="C:plasma membrane"/>
    <property type="evidence" value="ECO:0007669"/>
    <property type="project" value="UniProtKB-SubCell"/>
</dbReference>
<feature type="transmembrane region" description="Helical" evidence="13">
    <location>
        <begin position="179"/>
        <end position="198"/>
    </location>
</feature>
<dbReference type="EMBL" id="BMYX01000025">
    <property type="protein sequence ID" value="GGY27686.1"/>
    <property type="molecule type" value="Genomic_DNA"/>
</dbReference>
<evidence type="ECO:0000256" key="1">
    <source>
        <dbReference type="ARBA" id="ARBA00004651"/>
    </source>
</evidence>
<protein>
    <submittedName>
        <fullName evidence="14">Cation/acetate symporter ActP</fullName>
    </submittedName>
</protein>
<feature type="transmembrane region" description="Helical" evidence="13">
    <location>
        <begin position="430"/>
        <end position="453"/>
    </location>
</feature>
<organism evidence="14 15">
    <name type="scientific">Paludibacterium paludis</name>
    <dbReference type="NCBI Taxonomy" id="1225769"/>
    <lineage>
        <taxon>Bacteria</taxon>
        <taxon>Pseudomonadati</taxon>
        <taxon>Pseudomonadota</taxon>
        <taxon>Betaproteobacteria</taxon>
        <taxon>Neisseriales</taxon>
        <taxon>Chromobacteriaceae</taxon>
        <taxon>Paludibacterium</taxon>
    </lineage>
</organism>
<feature type="transmembrane region" description="Helical" evidence="13">
    <location>
        <begin position="325"/>
        <end position="353"/>
    </location>
</feature>
<keyword evidence="6" id="KW-0769">Symport</keyword>
<evidence type="ECO:0000256" key="4">
    <source>
        <dbReference type="ARBA" id="ARBA00022475"/>
    </source>
</evidence>
<dbReference type="PROSITE" id="PS00456">
    <property type="entry name" value="NA_SOLUT_SYMP_1"/>
    <property type="match status" value="1"/>
</dbReference>
<evidence type="ECO:0000313" key="15">
    <source>
        <dbReference type="Proteomes" id="UP000645257"/>
    </source>
</evidence>
<evidence type="ECO:0000256" key="7">
    <source>
        <dbReference type="ARBA" id="ARBA00022989"/>
    </source>
</evidence>
<keyword evidence="3" id="KW-0813">Transport</keyword>
<keyword evidence="10 13" id="KW-0472">Membrane</keyword>
<feature type="transmembrane region" description="Helical" evidence="13">
    <location>
        <begin position="373"/>
        <end position="392"/>
    </location>
</feature>
<dbReference type="AlphaFoldDB" id="A0A918P6R9"/>
<feature type="transmembrane region" description="Helical" evidence="13">
    <location>
        <begin position="234"/>
        <end position="256"/>
    </location>
</feature>
<evidence type="ECO:0000256" key="2">
    <source>
        <dbReference type="ARBA" id="ARBA00006434"/>
    </source>
</evidence>
<feature type="transmembrane region" description="Helical" evidence="13">
    <location>
        <begin position="6"/>
        <end position="25"/>
    </location>
</feature>
<evidence type="ECO:0000256" key="11">
    <source>
        <dbReference type="ARBA" id="ARBA00023201"/>
    </source>
</evidence>
<evidence type="ECO:0000256" key="13">
    <source>
        <dbReference type="SAM" id="Phobius"/>
    </source>
</evidence>
<feature type="transmembrane region" description="Helical" evidence="13">
    <location>
        <begin position="398"/>
        <end position="423"/>
    </location>
</feature>
<evidence type="ECO:0000256" key="6">
    <source>
        <dbReference type="ARBA" id="ARBA00022847"/>
    </source>
</evidence>
<feature type="transmembrane region" description="Helical" evidence="13">
    <location>
        <begin position="118"/>
        <end position="138"/>
    </location>
</feature>
<dbReference type="InterPro" id="IPR038377">
    <property type="entry name" value="Na/Glc_symporter_sf"/>
</dbReference>
<dbReference type="Gene3D" id="1.20.1730.10">
    <property type="entry name" value="Sodium/glucose cotransporter"/>
    <property type="match status" value="1"/>
</dbReference>
<dbReference type="PANTHER" id="PTHR48086">
    <property type="entry name" value="SODIUM/PROLINE SYMPORTER-RELATED"/>
    <property type="match status" value="1"/>
</dbReference>
<comment type="caution">
    <text evidence="14">The sequence shown here is derived from an EMBL/GenBank/DDBJ whole genome shotgun (WGS) entry which is preliminary data.</text>
</comment>
<feature type="transmembrane region" description="Helical" evidence="13">
    <location>
        <begin position="459"/>
        <end position="481"/>
    </location>
</feature>
<feature type="transmembrane region" description="Helical" evidence="13">
    <location>
        <begin position="46"/>
        <end position="67"/>
    </location>
</feature>
<reference evidence="14" key="1">
    <citation type="journal article" date="2014" name="Int. J. Syst. Evol. Microbiol.">
        <title>Complete genome sequence of Corynebacterium casei LMG S-19264T (=DSM 44701T), isolated from a smear-ripened cheese.</title>
        <authorList>
            <consortium name="US DOE Joint Genome Institute (JGI-PGF)"/>
            <person name="Walter F."/>
            <person name="Albersmeier A."/>
            <person name="Kalinowski J."/>
            <person name="Ruckert C."/>
        </authorList>
    </citation>
    <scope>NUCLEOTIDE SEQUENCE</scope>
    <source>
        <strain evidence="14">KCTC 32182</strain>
    </source>
</reference>
<name>A0A918P6R9_9NEIS</name>
<dbReference type="GO" id="GO:0006814">
    <property type="term" value="P:sodium ion transport"/>
    <property type="evidence" value="ECO:0007669"/>
    <property type="project" value="UniProtKB-KW"/>
</dbReference>
<evidence type="ECO:0000256" key="12">
    <source>
        <dbReference type="RuleBase" id="RU362091"/>
    </source>
</evidence>
<keyword evidence="15" id="KW-1185">Reference proteome</keyword>
<evidence type="ECO:0000256" key="9">
    <source>
        <dbReference type="ARBA" id="ARBA00023065"/>
    </source>
</evidence>
<dbReference type="CDD" id="cd11480">
    <property type="entry name" value="SLC5sbd_u4"/>
    <property type="match status" value="1"/>
</dbReference>
<evidence type="ECO:0000256" key="3">
    <source>
        <dbReference type="ARBA" id="ARBA00022448"/>
    </source>
</evidence>
<dbReference type="Proteomes" id="UP000645257">
    <property type="component" value="Unassembled WGS sequence"/>
</dbReference>
<evidence type="ECO:0000256" key="8">
    <source>
        <dbReference type="ARBA" id="ARBA00023053"/>
    </source>
</evidence>
<comment type="similarity">
    <text evidence="2 12">Belongs to the sodium:solute symporter (SSF) (TC 2.A.21) family.</text>
</comment>
<keyword evidence="4" id="KW-1003">Cell membrane</keyword>
<feature type="transmembrane region" description="Helical" evidence="13">
    <location>
        <begin position="144"/>
        <end position="167"/>
    </location>
</feature>
<keyword evidence="5 13" id="KW-0812">Transmembrane</keyword>
<evidence type="ECO:0000313" key="14">
    <source>
        <dbReference type="EMBL" id="GGY27686.1"/>
    </source>
</evidence>
<feature type="transmembrane region" description="Helical" evidence="13">
    <location>
        <begin position="268"/>
        <end position="293"/>
    </location>
</feature>
<sequence length="495" mass="51215">MNIAQLCFILLTVGSLAIVGVAARRRIAGADELYTGGSRLRAWQNGLALSGDYLSAAAFLGAAGMWVGQGYDSLIYAVGTLAGWPLLMILLADRLRELGRYTVADVLEHRFPGRPVRLMSSAASLLITGFYLTVQMVAGGKLMALLFGIPYPAALAGLSALILLYATAGGMRATTWAQMAKAALLLATASALAAGVWLRHDGGLGGLIADVIARHPAGAGILQPSPAMSSPWEVLSLGIGLVFGLLGLPHVLMRFFTVPDAATARRSVAWATGLIALMFTLNALIGAGAIVYVNANPAFHDAQGHLTGGGNMVVLHLADYLGGELFRAVVSAVAFATLLAVVAGLTLAGSATIGHDIYARLIRGRIADNEELAAARLASVGLVVGAALLALACEQQNIAFLMGLAFAVSASAQAPVLILTLYWPGFTRRGALWTGWTGMAASAFAVFSGPAFAGGGRSWHFPLANPTLFSLSLALAAGLLASRLERQSHHPGTAP</sequence>
<dbReference type="InterPro" id="IPR050277">
    <property type="entry name" value="Sodium:Solute_Symporter"/>
</dbReference>
<dbReference type="GO" id="GO:0015293">
    <property type="term" value="F:symporter activity"/>
    <property type="evidence" value="ECO:0007669"/>
    <property type="project" value="UniProtKB-KW"/>
</dbReference>
<evidence type="ECO:0000256" key="5">
    <source>
        <dbReference type="ARBA" id="ARBA00022692"/>
    </source>
</evidence>
<dbReference type="GO" id="GO:0015123">
    <property type="term" value="F:acetate transmembrane transporter activity"/>
    <property type="evidence" value="ECO:0007669"/>
    <property type="project" value="TreeGrafter"/>
</dbReference>
<dbReference type="Pfam" id="PF00474">
    <property type="entry name" value="SSF"/>
    <property type="match status" value="1"/>
</dbReference>
<comment type="subcellular location">
    <subcellularLocation>
        <location evidence="1">Cell membrane</location>
        <topology evidence="1">Multi-pass membrane protein</topology>
    </subcellularLocation>
</comment>
<accession>A0A918P6R9</accession>
<dbReference type="GO" id="GO:0006847">
    <property type="term" value="P:plasma membrane acetate transport"/>
    <property type="evidence" value="ECO:0007669"/>
    <property type="project" value="TreeGrafter"/>
</dbReference>
<dbReference type="InterPro" id="IPR001734">
    <property type="entry name" value="Na/solute_symporter"/>
</dbReference>
<keyword evidence="9" id="KW-0406">Ion transport</keyword>
<dbReference type="InterPro" id="IPR018212">
    <property type="entry name" value="Na/solute_symporter_CS"/>
</dbReference>
<reference evidence="14" key="2">
    <citation type="submission" date="2020-09" db="EMBL/GenBank/DDBJ databases">
        <authorList>
            <person name="Sun Q."/>
            <person name="Kim S."/>
        </authorList>
    </citation>
    <scope>NUCLEOTIDE SEQUENCE</scope>
    <source>
        <strain evidence="14">KCTC 32182</strain>
    </source>
</reference>
<dbReference type="RefSeq" id="WP_189536525.1">
    <property type="nucleotide sequence ID" value="NZ_BMYX01000025.1"/>
</dbReference>
<dbReference type="PANTHER" id="PTHR48086:SF6">
    <property type="entry name" value="CATION_ACETATE SYMPORTER ACTP"/>
    <property type="match status" value="1"/>
</dbReference>
<proteinExistence type="inferred from homology"/>
<feature type="transmembrane region" description="Helical" evidence="13">
    <location>
        <begin position="73"/>
        <end position="92"/>
    </location>
</feature>